<keyword evidence="1" id="KW-0676">Redox-active center</keyword>
<reference evidence="4 5" key="1">
    <citation type="submission" date="2020-09" db="EMBL/GenBank/DDBJ databases">
        <title>Genome sequences of type strains of Chitinophaga qingshengii and Chitinophaga varians.</title>
        <authorList>
            <person name="Kittiwongwattana C."/>
        </authorList>
    </citation>
    <scope>NUCLEOTIDE SEQUENCE [LARGE SCALE GENOMIC DNA]</scope>
    <source>
        <strain evidence="4 5">JCM 30026</strain>
    </source>
</reference>
<name>A0ABR7TNY9_9BACT</name>
<organism evidence="4 5">
    <name type="scientific">Chitinophaga qingshengii</name>
    <dbReference type="NCBI Taxonomy" id="1569794"/>
    <lineage>
        <taxon>Bacteria</taxon>
        <taxon>Pseudomonadati</taxon>
        <taxon>Bacteroidota</taxon>
        <taxon>Chitinophagia</taxon>
        <taxon>Chitinophagales</taxon>
        <taxon>Chitinophagaceae</taxon>
        <taxon>Chitinophaga</taxon>
    </lineage>
</organism>
<keyword evidence="2" id="KW-0732">Signal</keyword>
<dbReference type="InterPro" id="IPR017937">
    <property type="entry name" value="Thioredoxin_CS"/>
</dbReference>
<proteinExistence type="predicted"/>
<dbReference type="Gene3D" id="3.40.30.10">
    <property type="entry name" value="Glutaredoxin"/>
    <property type="match status" value="1"/>
</dbReference>
<evidence type="ECO:0000256" key="2">
    <source>
        <dbReference type="SAM" id="SignalP"/>
    </source>
</evidence>
<dbReference type="CDD" id="cd02966">
    <property type="entry name" value="TlpA_like_family"/>
    <property type="match status" value="1"/>
</dbReference>
<protein>
    <submittedName>
        <fullName evidence="4">TlpA family protein disulfide reductase</fullName>
    </submittedName>
</protein>
<dbReference type="PROSITE" id="PS51352">
    <property type="entry name" value="THIOREDOXIN_2"/>
    <property type="match status" value="1"/>
</dbReference>
<dbReference type="InterPro" id="IPR050553">
    <property type="entry name" value="Thioredoxin_ResA/DsbE_sf"/>
</dbReference>
<dbReference type="PROSITE" id="PS00194">
    <property type="entry name" value="THIOREDOXIN_1"/>
    <property type="match status" value="1"/>
</dbReference>
<keyword evidence="5" id="KW-1185">Reference proteome</keyword>
<feature type="signal peptide" evidence="2">
    <location>
        <begin position="1"/>
        <end position="21"/>
    </location>
</feature>
<evidence type="ECO:0000259" key="3">
    <source>
        <dbReference type="PROSITE" id="PS51352"/>
    </source>
</evidence>
<comment type="caution">
    <text evidence="4">The sequence shown here is derived from an EMBL/GenBank/DDBJ whole genome shotgun (WGS) entry which is preliminary data.</text>
</comment>
<sequence>MTVLTRTMTLLLLLLSMQSFAVPKHFKVTLIVPPGTDEKKLWISYDDGTIKHPLKLKLVHDQLEISGEYQAHYVTIRVYYNGPGQEVTVGNCYWVAEKPATIRVTGDWKHPALVNAQAVSEAGHDAYDAVKAAPENDKNAYWEAHSEAIMKLGSAERQVFFGKMKTLDSVKLAFLRQQKNTYYGLWLLQQEILWMGHIIPYGYTGVTPAQIRTLLDEVVPKKKEYAFERACILTTLVNREVGVGVKAPAFSERDIHGNKICLADYRGKYVLLNFWGSWCPPCVAELPAIKKIYDTYNKDQLAVIGVARESDTTAFLKAVDKHEVQWTKLYNKSAMSERYGVAAWPTLFLIDPSGKIVYSRDQELPETEDSLPLLQNILRKRLTR</sequence>
<dbReference type="Pfam" id="PF00578">
    <property type="entry name" value="AhpC-TSA"/>
    <property type="match status" value="1"/>
</dbReference>
<evidence type="ECO:0000313" key="5">
    <source>
        <dbReference type="Proteomes" id="UP000659124"/>
    </source>
</evidence>
<accession>A0ABR7TNY9</accession>
<dbReference type="PANTHER" id="PTHR42852">
    <property type="entry name" value="THIOL:DISULFIDE INTERCHANGE PROTEIN DSBE"/>
    <property type="match status" value="1"/>
</dbReference>
<evidence type="ECO:0000313" key="4">
    <source>
        <dbReference type="EMBL" id="MBC9932195.1"/>
    </source>
</evidence>
<feature type="chain" id="PRO_5046344427" evidence="2">
    <location>
        <begin position="22"/>
        <end position="384"/>
    </location>
</feature>
<gene>
    <name evidence="4" type="ORF">ICL07_17550</name>
</gene>
<dbReference type="InterPro" id="IPR036249">
    <property type="entry name" value="Thioredoxin-like_sf"/>
</dbReference>
<evidence type="ECO:0000256" key="1">
    <source>
        <dbReference type="ARBA" id="ARBA00023284"/>
    </source>
</evidence>
<dbReference type="InterPro" id="IPR000866">
    <property type="entry name" value="AhpC/TSA"/>
</dbReference>
<feature type="domain" description="Thioredoxin" evidence="3">
    <location>
        <begin position="241"/>
        <end position="383"/>
    </location>
</feature>
<dbReference type="InterPro" id="IPR013766">
    <property type="entry name" value="Thioredoxin_domain"/>
</dbReference>
<dbReference type="EMBL" id="JACVFC010000002">
    <property type="protein sequence ID" value="MBC9932195.1"/>
    <property type="molecule type" value="Genomic_DNA"/>
</dbReference>
<dbReference type="RefSeq" id="WP_188089328.1">
    <property type="nucleotide sequence ID" value="NZ_JACVFC010000002.1"/>
</dbReference>
<dbReference type="PANTHER" id="PTHR42852:SF13">
    <property type="entry name" value="PROTEIN DIPZ"/>
    <property type="match status" value="1"/>
</dbReference>
<dbReference type="Proteomes" id="UP000659124">
    <property type="component" value="Unassembled WGS sequence"/>
</dbReference>
<dbReference type="SUPFAM" id="SSF52833">
    <property type="entry name" value="Thioredoxin-like"/>
    <property type="match status" value="1"/>
</dbReference>